<dbReference type="EMBL" id="LT629740">
    <property type="protein sequence ID" value="SDT11231.1"/>
    <property type="molecule type" value="Genomic_DNA"/>
</dbReference>
<proteinExistence type="predicted"/>
<feature type="signal peptide" evidence="1">
    <location>
        <begin position="1"/>
        <end position="20"/>
    </location>
</feature>
<feature type="chain" id="PRO_5009265752" evidence="1">
    <location>
        <begin position="21"/>
        <end position="272"/>
    </location>
</feature>
<gene>
    <name evidence="2" type="ORF">SAMN05216490_2512</name>
</gene>
<dbReference type="OrthoDB" id="2247630at2"/>
<dbReference type="InterPro" id="IPR008969">
    <property type="entry name" value="CarboxyPept-like_regulatory"/>
</dbReference>
<dbReference type="Proteomes" id="UP000199679">
    <property type="component" value="Chromosome I"/>
</dbReference>
<dbReference type="STRING" id="652787.SAMN05216490_2512"/>
<keyword evidence="3" id="KW-1185">Reference proteome</keyword>
<evidence type="ECO:0000256" key="1">
    <source>
        <dbReference type="SAM" id="SignalP"/>
    </source>
</evidence>
<dbReference type="Gene3D" id="2.60.40.1120">
    <property type="entry name" value="Carboxypeptidase-like, regulatory domain"/>
    <property type="match status" value="1"/>
</dbReference>
<dbReference type="RefSeq" id="WP_157682131.1">
    <property type="nucleotide sequence ID" value="NZ_LT629740.1"/>
</dbReference>
<keyword evidence="1" id="KW-0732">Signal</keyword>
<accession>A0A1H1XQ94</accession>
<evidence type="ECO:0000313" key="2">
    <source>
        <dbReference type="EMBL" id="SDT11231.1"/>
    </source>
</evidence>
<sequence>MKKILFIAVLVVLRFACAHAQVIEGSINDAKTSEKLQYVNIGLIGKATGTVTDNNGYFKLTLNNNNADSLRISMIGYVPKTFLVSDFIRNYNGTKVISLSPDNRQLKEVKVYSRKPKQSILGNTTQSKTTDVGFTSSALGNEIGAIIRIKRAPTHLKQFNTSLAHPATDSVKLRLNFYNVKSGKPDTILQHQNIFVTVKKGQEKITVDLEPYHIYVEDKFFVSLEWIENSKGQGVMFSASVLSGNIISRETSQANWEKIGIAGIGFNVLASY</sequence>
<organism evidence="2 3">
    <name type="scientific">Mucilaginibacter mallensis</name>
    <dbReference type="NCBI Taxonomy" id="652787"/>
    <lineage>
        <taxon>Bacteria</taxon>
        <taxon>Pseudomonadati</taxon>
        <taxon>Bacteroidota</taxon>
        <taxon>Sphingobacteriia</taxon>
        <taxon>Sphingobacteriales</taxon>
        <taxon>Sphingobacteriaceae</taxon>
        <taxon>Mucilaginibacter</taxon>
    </lineage>
</organism>
<dbReference type="AlphaFoldDB" id="A0A1H1XQ94"/>
<name>A0A1H1XQ94_MUCMA</name>
<dbReference type="Pfam" id="PF13715">
    <property type="entry name" value="CarbopepD_reg_2"/>
    <property type="match status" value="1"/>
</dbReference>
<reference evidence="2 3" key="1">
    <citation type="submission" date="2016-10" db="EMBL/GenBank/DDBJ databases">
        <authorList>
            <person name="de Groot N.N."/>
        </authorList>
    </citation>
    <scope>NUCLEOTIDE SEQUENCE [LARGE SCALE GENOMIC DNA]</scope>
    <source>
        <strain evidence="2 3">MP1X4</strain>
    </source>
</reference>
<protein>
    <submittedName>
        <fullName evidence="2">CarboxypepD_reg-like domain-containing protein</fullName>
    </submittedName>
</protein>
<dbReference type="SUPFAM" id="SSF49464">
    <property type="entry name" value="Carboxypeptidase regulatory domain-like"/>
    <property type="match status" value="1"/>
</dbReference>
<evidence type="ECO:0000313" key="3">
    <source>
        <dbReference type="Proteomes" id="UP000199679"/>
    </source>
</evidence>